<dbReference type="EMBL" id="DYZA01000108">
    <property type="protein sequence ID" value="HJD97118.1"/>
    <property type="molecule type" value="Genomic_DNA"/>
</dbReference>
<dbReference type="InterPro" id="IPR050309">
    <property type="entry name" value="Type-B_Carboxylest/Lipase"/>
</dbReference>
<comment type="caution">
    <text evidence="6">The sequence shown here is derived from an EMBL/GenBank/DDBJ whole genome shotgun (WGS) entry which is preliminary data.</text>
</comment>
<dbReference type="InterPro" id="IPR019826">
    <property type="entry name" value="Carboxylesterase_B_AS"/>
</dbReference>
<evidence type="ECO:0000313" key="6">
    <source>
        <dbReference type="EMBL" id="HJD97118.1"/>
    </source>
</evidence>
<reference evidence="6" key="1">
    <citation type="journal article" date="2021" name="PeerJ">
        <title>Extensive microbial diversity within the chicken gut microbiome revealed by metagenomics and culture.</title>
        <authorList>
            <person name="Gilroy R."/>
            <person name="Ravi A."/>
            <person name="Getino M."/>
            <person name="Pursley I."/>
            <person name="Horton D.L."/>
            <person name="Alikhan N.F."/>
            <person name="Baker D."/>
            <person name="Gharbi K."/>
            <person name="Hall N."/>
            <person name="Watson M."/>
            <person name="Adriaenssens E.M."/>
            <person name="Foster-Nyarko E."/>
            <person name="Jarju S."/>
            <person name="Secka A."/>
            <person name="Antonio M."/>
            <person name="Oren A."/>
            <person name="Chaudhuri R.R."/>
            <person name="La Ragione R."/>
            <person name="Hildebrand F."/>
            <person name="Pallen M.J."/>
        </authorList>
    </citation>
    <scope>NUCLEOTIDE SEQUENCE</scope>
    <source>
        <strain evidence="6">ChiGjej2B2-19336</strain>
    </source>
</reference>
<reference evidence="6" key="2">
    <citation type="submission" date="2021-09" db="EMBL/GenBank/DDBJ databases">
        <authorList>
            <person name="Gilroy R."/>
        </authorList>
    </citation>
    <scope>NUCLEOTIDE SEQUENCE</scope>
    <source>
        <strain evidence="6">ChiGjej2B2-19336</strain>
    </source>
</reference>
<name>A0A921AVY4_9BACT</name>
<keyword evidence="3" id="KW-0411">Iron-sulfur</keyword>
<protein>
    <recommendedName>
        <fullName evidence="4">Carboxylic ester hydrolase</fullName>
        <ecNumber evidence="4">3.1.1.-</ecNumber>
    </recommendedName>
</protein>
<accession>A0A921AVY4</accession>
<keyword evidence="3" id="KW-0408">Iron</keyword>
<evidence type="ECO:0000256" key="2">
    <source>
        <dbReference type="ARBA" id="ARBA00022801"/>
    </source>
</evidence>
<dbReference type="InterPro" id="IPR029058">
    <property type="entry name" value="AB_hydrolase_fold"/>
</dbReference>
<evidence type="ECO:0000256" key="4">
    <source>
        <dbReference type="RuleBase" id="RU361235"/>
    </source>
</evidence>
<proteinExistence type="inferred from homology"/>
<comment type="similarity">
    <text evidence="1 4">Belongs to the type-B carboxylesterase/lipase family.</text>
</comment>
<evidence type="ECO:0000259" key="5">
    <source>
        <dbReference type="Pfam" id="PF00135"/>
    </source>
</evidence>
<dbReference type="RefSeq" id="WP_304121989.1">
    <property type="nucleotide sequence ID" value="NZ_DYZA01000108.1"/>
</dbReference>
<dbReference type="PANTHER" id="PTHR11559">
    <property type="entry name" value="CARBOXYLESTERASE"/>
    <property type="match status" value="1"/>
</dbReference>
<dbReference type="Gene3D" id="3.40.50.1820">
    <property type="entry name" value="alpha/beta hydrolase"/>
    <property type="match status" value="1"/>
</dbReference>
<feature type="domain" description="Carboxylesterase type B" evidence="5">
    <location>
        <begin position="29"/>
        <end position="499"/>
    </location>
</feature>
<evidence type="ECO:0000313" key="7">
    <source>
        <dbReference type="Proteomes" id="UP000698963"/>
    </source>
</evidence>
<dbReference type="SUPFAM" id="SSF53474">
    <property type="entry name" value="alpha/beta-Hydrolases"/>
    <property type="match status" value="1"/>
</dbReference>
<organism evidence="6 7">
    <name type="scientific">Mailhella massiliensis</name>
    <dbReference type="NCBI Taxonomy" id="1903261"/>
    <lineage>
        <taxon>Bacteria</taxon>
        <taxon>Pseudomonadati</taxon>
        <taxon>Thermodesulfobacteriota</taxon>
        <taxon>Desulfovibrionia</taxon>
        <taxon>Desulfovibrionales</taxon>
        <taxon>Desulfovibrionaceae</taxon>
        <taxon>Mailhella</taxon>
    </lineage>
</organism>
<dbReference type="GO" id="GO:0051536">
    <property type="term" value="F:iron-sulfur cluster binding"/>
    <property type="evidence" value="ECO:0007669"/>
    <property type="project" value="UniProtKB-KW"/>
</dbReference>
<evidence type="ECO:0000256" key="1">
    <source>
        <dbReference type="ARBA" id="ARBA00005964"/>
    </source>
</evidence>
<dbReference type="GO" id="GO:0016787">
    <property type="term" value="F:hydrolase activity"/>
    <property type="evidence" value="ECO:0007669"/>
    <property type="project" value="UniProtKB-KW"/>
</dbReference>
<dbReference type="AlphaFoldDB" id="A0A921AVY4"/>
<gene>
    <name evidence="6" type="ORF">K8W16_05695</name>
</gene>
<keyword evidence="3" id="KW-0479">Metal-binding</keyword>
<dbReference type="InterPro" id="IPR006311">
    <property type="entry name" value="TAT_signal"/>
</dbReference>
<keyword evidence="2 4" id="KW-0378">Hydrolase</keyword>
<dbReference type="Proteomes" id="UP000698963">
    <property type="component" value="Unassembled WGS sequence"/>
</dbReference>
<dbReference type="InterPro" id="IPR002018">
    <property type="entry name" value="CarbesteraseB"/>
</dbReference>
<evidence type="ECO:0000256" key="3">
    <source>
        <dbReference type="ARBA" id="ARBA00023014"/>
    </source>
</evidence>
<dbReference type="PROSITE" id="PS51318">
    <property type="entry name" value="TAT"/>
    <property type="match status" value="1"/>
</dbReference>
<dbReference type="Pfam" id="PF00135">
    <property type="entry name" value="COesterase"/>
    <property type="match status" value="1"/>
</dbReference>
<dbReference type="PROSITE" id="PS00122">
    <property type="entry name" value="CARBOXYLESTERASE_B_1"/>
    <property type="match status" value="1"/>
</dbReference>
<dbReference type="EC" id="3.1.1.-" evidence="4"/>
<sequence>MNRRQFLYTGAATALITALPFRARATEGPVVHTPKGDLRGLVVDGVHVFKGVPCGMPPYEGKYRLALPEPVAPWKGVVEAAAFGDIPLQLGRGATPKPVGGGDCLRLNIWTPAPGKNNCPVMVYIPGGGSTTCDNNDVRFDGTAFARDGVVLVTINYRVNVDGFLKIQGVPANLALRDMMFALRWVQDNIAAFGGNPDNVTVFGQSAGATHITSLLSSPMAKGLFRRAILQSPAALAQYDADLASKVAESLLAFYGVKNSREAVAALSAEKLLSFPAFLAEQNKKPEWCRMLGGNIALFKPYYDGEVLQKRPVDAIAEGAARGVDIMVGSAEEEWRWYTVPSGAIDKIGEGAVKGFVDSTGFPAGIVESYRKAGRGETAGELFTALQSDFIFRLPANKVLESQTSAGGKAWAYSFAWKSDAANGRLGAAHSVDLPFVFKTLHKDSDRVKNTVGANPPDSLAEAMHGAWVRFATEGTPGWTPFDTGKRMTMRFNTESGEVSDPWKTERETMILK</sequence>